<protein>
    <submittedName>
        <fullName evidence="1">Yae1_N domain-containing protein</fullName>
    </submittedName>
</protein>
<dbReference type="EnsemblMetazoa" id="GBRI008029-RA">
    <property type="protein sequence ID" value="GBRI008029-PA"/>
    <property type="gene ID" value="GBRI008029"/>
</dbReference>
<evidence type="ECO:0000313" key="1">
    <source>
        <dbReference type="EnsemblMetazoa" id="GBRI008029-PA"/>
    </source>
</evidence>
<name>A0A1A9W6I1_9MUSC</name>
<keyword evidence="2" id="KW-1185">Reference proteome</keyword>
<sequence length="180" mass="21141">MSICSRKSHKQHHHEVEKFIFKCLFDLPKKMSLTDEKTETSDFEKLSENNFQRLRNKITKVGYADGAADGREGVFQDAFDQGYKDGLRTAFEIDKFKYFFNELNDKTSPEDLIKEKEKYLSMDIKEAKDPEHFLYQNNKEENLNEISLKQQQHVDSLLTKFKAELPKVVDLLNTTKSFSQ</sequence>
<reference evidence="1" key="2">
    <citation type="submission" date="2020-05" db="UniProtKB">
        <authorList>
            <consortium name="EnsemblMetazoa"/>
        </authorList>
    </citation>
    <scope>IDENTIFICATION</scope>
    <source>
        <strain evidence="1">IAEA</strain>
    </source>
</reference>
<evidence type="ECO:0000313" key="2">
    <source>
        <dbReference type="Proteomes" id="UP000091820"/>
    </source>
</evidence>
<accession>A0A1A9W6I1</accession>
<reference evidence="2" key="1">
    <citation type="submission" date="2014-03" db="EMBL/GenBank/DDBJ databases">
        <authorList>
            <person name="Aksoy S."/>
            <person name="Warren W."/>
            <person name="Wilson R.K."/>
        </authorList>
    </citation>
    <scope>NUCLEOTIDE SEQUENCE [LARGE SCALE GENOMIC DNA]</scope>
    <source>
        <strain evidence="2">IAEA</strain>
    </source>
</reference>
<dbReference type="VEuPathDB" id="VectorBase:GBRI008029"/>
<organism evidence="1 2">
    <name type="scientific">Glossina brevipalpis</name>
    <dbReference type="NCBI Taxonomy" id="37001"/>
    <lineage>
        <taxon>Eukaryota</taxon>
        <taxon>Metazoa</taxon>
        <taxon>Ecdysozoa</taxon>
        <taxon>Arthropoda</taxon>
        <taxon>Hexapoda</taxon>
        <taxon>Insecta</taxon>
        <taxon>Pterygota</taxon>
        <taxon>Neoptera</taxon>
        <taxon>Endopterygota</taxon>
        <taxon>Diptera</taxon>
        <taxon>Brachycera</taxon>
        <taxon>Muscomorpha</taxon>
        <taxon>Hippoboscoidea</taxon>
        <taxon>Glossinidae</taxon>
        <taxon>Glossina</taxon>
    </lineage>
</organism>
<proteinExistence type="predicted"/>
<dbReference type="AlphaFoldDB" id="A0A1A9W6I1"/>
<dbReference type="Proteomes" id="UP000091820">
    <property type="component" value="Unassembled WGS sequence"/>
</dbReference>